<proteinExistence type="inferred from homology"/>
<dbReference type="Gene3D" id="2.170.150.70">
    <property type="match status" value="1"/>
</dbReference>
<evidence type="ECO:0000256" key="1">
    <source>
        <dbReference type="ARBA" id="ARBA00005495"/>
    </source>
</evidence>
<evidence type="ECO:0000256" key="2">
    <source>
        <dbReference type="ARBA" id="ARBA00022723"/>
    </source>
</evidence>
<dbReference type="GO" id="GO:0046872">
    <property type="term" value="F:metal ion binding"/>
    <property type="evidence" value="ECO:0007669"/>
    <property type="project" value="UniProtKB-KW"/>
</dbReference>
<dbReference type="InterPro" id="IPR011057">
    <property type="entry name" value="Mss4-like_sf"/>
</dbReference>
<keyword evidence="6" id="KW-1185">Reference proteome</keyword>
<reference evidence="5 6" key="1">
    <citation type="submission" date="2020-02" db="EMBL/GenBank/DDBJ databases">
        <title>Pseudoroseicyclus tamarix, sp. nov., isolated from offshore sediment of a Tamarix chinensis forest.</title>
        <authorList>
            <person name="Gai Y."/>
        </authorList>
    </citation>
    <scope>NUCLEOTIDE SEQUENCE [LARGE SCALE GENOMIC DNA]</scope>
    <source>
        <strain evidence="5 6">CLL3-39</strain>
    </source>
</reference>
<evidence type="ECO:0000256" key="3">
    <source>
        <dbReference type="ARBA" id="ARBA00022833"/>
    </source>
</evidence>
<evidence type="ECO:0000313" key="5">
    <source>
        <dbReference type="EMBL" id="NDV01893.1"/>
    </source>
</evidence>
<dbReference type="InterPro" id="IPR052355">
    <property type="entry name" value="CENP-V-like"/>
</dbReference>
<dbReference type="GO" id="GO:0016846">
    <property type="term" value="F:carbon-sulfur lyase activity"/>
    <property type="evidence" value="ECO:0007669"/>
    <property type="project" value="InterPro"/>
</dbReference>
<keyword evidence="3" id="KW-0862">Zinc</keyword>
<name>A0A6B2JKA3_9RHOB</name>
<dbReference type="PANTHER" id="PTHR28620:SF1">
    <property type="entry name" value="CENP-V_GFA DOMAIN-CONTAINING PROTEIN"/>
    <property type="match status" value="1"/>
</dbReference>
<evidence type="ECO:0000259" key="4">
    <source>
        <dbReference type="PROSITE" id="PS51891"/>
    </source>
</evidence>
<evidence type="ECO:0000313" key="6">
    <source>
        <dbReference type="Proteomes" id="UP000474757"/>
    </source>
</evidence>
<protein>
    <submittedName>
        <fullName evidence="5">GFA family protein</fullName>
    </submittedName>
</protein>
<organism evidence="5 6">
    <name type="scientific">Pseudoroseicyclus tamaricis</name>
    <dbReference type="NCBI Taxonomy" id="2705421"/>
    <lineage>
        <taxon>Bacteria</taxon>
        <taxon>Pseudomonadati</taxon>
        <taxon>Pseudomonadota</taxon>
        <taxon>Alphaproteobacteria</taxon>
        <taxon>Rhodobacterales</taxon>
        <taxon>Paracoccaceae</taxon>
        <taxon>Pseudoroseicyclus</taxon>
    </lineage>
</organism>
<comment type="similarity">
    <text evidence="1">Belongs to the Gfa family.</text>
</comment>
<keyword evidence="2" id="KW-0479">Metal-binding</keyword>
<dbReference type="AlphaFoldDB" id="A0A6B2JKA3"/>
<dbReference type="InterPro" id="IPR006913">
    <property type="entry name" value="CENP-V/GFA"/>
</dbReference>
<dbReference type="SUPFAM" id="SSF51316">
    <property type="entry name" value="Mss4-like"/>
    <property type="match status" value="1"/>
</dbReference>
<gene>
    <name evidence="5" type="ORF">GZA08_13050</name>
</gene>
<comment type="caution">
    <text evidence="5">The sequence shown here is derived from an EMBL/GenBank/DDBJ whole genome shotgun (WGS) entry which is preliminary data.</text>
</comment>
<sequence length="118" mass="12591">MSDQKVTGSCQCGALSFEAEVDLDHTVTCNCSRCRRLGAVFAFTPKEKFRLISGEGQMTEYLFNSETISHRFCKTCGIEPFGFGAAPDGAETAAVNVNCLDGIDARALTSMAYDGASA</sequence>
<dbReference type="RefSeq" id="WP_163894346.1">
    <property type="nucleotide sequence ID" value="NZ_JAAFYS010000003.1"/>
</dbReference>
<dbReference type="Proteomes" id="UP000474757">
    <property type="component" value="Unassembled WGS sequence"/>
</dbReference>
<accession>A0A6B2JKA3</accession>
<feature type="domain" description="CENP-V/GFA" evidence="4">
    <location>
        <begin position="6"/>
        <end position="114"/>
    </location>
</feature>
<dbReference type="Pfam" id="PF04828">
    <property type="entry name" value="GFA"/>
    <property type="match status" value="1"/>
</dbReference>
<dbReference type="EMBL" id="JAAGAB010000003">
    <property type="protein sequence ID" value="NDV01893.1"/>
    <property type="molecule type" value="Genomic_DNA"/>
</dbReference>
<dbReference type="PROSITE" id="PS51891">
    <property type="entry name" value="CENP_V_GFA"/>
    <property type="match status" value="1"/>
</dbReference>
<dbReference type="PANTHER" id="PTHR28620">
    <property type="entry name" value="CENTROMERE PROTEIN V"/>
    <property type="match status" value="1"/>
</dbReference>